<dbReference type="EMBL" id="JGVR01000015">
    <property type="protein sequence ID" value="KEZ18569.1"/>
    <property type="molecule type" value="Genomic_DNA"/>
</dbReference>
<proteinExistence type="predicted"/>
<protein>
    <submittedName>
        <fullName evidence="2">Uncharacterized protein</fullName>
    </submittedName>
</protein>
<keyword evidence="1" id="KW-1133">Transmembrane helix</keyword>
<organism evidence="2 3">
    <name type="scientific">Sphingobium yanoikuyae</name>
    <name type="common">Sphingomonas yanoikuyae</name>
    <dbReference type="NCBI Taxonomy" id="13690"/>
    <lineage>
        <taxon>Bacteria</taxon>
        <taxon>Pseudomonadati</taxon>
        <taxon>Pseudomonadota</taxon>
        <taxon>Alphaproteobacteria</taxon>
        <taxon>Sphingomonadales</taxon>
        <taxon>Sphingomonadaceae</taxon>
        <taxon>Sphingobium</taxon>
    </lineage>
</organism>
<name>A0A084EKS7_SPHYA</name>
<dbReference type="eggNOG" id="ENOG503115V">
    <property type="taxonomic scope" value="Bacteria"/>
</dbReference>
<dbReference type="PATRIC" id="fig|13690.10.peg.2665"/>
<reference evidence="2 3" key="1">
    <citation type="submission" date="2014-03" db="EMBL/GenBank/DDBJ databases">
        <title>Genome sequence of Sphingobium yanoikuyae B1.</title>
        <authorList>
            <person name="Gan H.M."/>
            <person name="Gan H.Y."/>
            <person name="Savka M.A."/>
        </authorList>
    </citation>
    <scope>NUCLEOTIDE SEQUENCE [LARGE SCALE GENOMIC DNA]</scope>
    <source>
        <strain evidence="2 3">B1</strain>
    </source>
</reference>
<keyword evidence="1" id="KW-0472">Membrane</keyword>
<keyword evidence="1" id="KW-0812">Transmembrane</keyword>
<dbReference type="Proteomes" id="UP000028534">
    <property type="component" value="Unassembled WGS sequence"/>
</dbReference>
<feature type="transmembrane region" description="Helical" evidence="1">
    <location>
        <begin position="27"/>
        <end position="51"/>
    </location>
</feature>
<accession>A0A084EKS7</accession>
<gene>
    <name evidence="2" type="ORF">CP98_02600</name>
</gene>
<dbReference type="AlphaFoldDB" id="A0A084EKS7"/>
<evidence type="ECO:0000256" key="1">
    <source>
        <dbReference type="SAM" id="Phobius"/>
    </source>
</evidence>
<comment type="caution">
    <text evidence="2">The sequence shown here is derived from an EMBL/GenBank/DDBJ whole genome shotgun (WGS) entry which is preliminary data.</text>
</comment>
<evidence type="ECO:0000313" key="3">
    <source>
        <dbReference type="Proteomes" id="UP000028534"/>
    </source>
</evidence>
<dbReference type="RefSeq" id="WP_037519950.1">
    <property type="nucleotide sequence ID" value="NZ_JGVR01000015.1"/>
</dbReference>
<sequence length="60" mass="6913">MVWIARLLLFIPSLIAGWFVSQEDPRFWVIALAIGLTFLALGIIAAIYIPILHPWPRRKQ</sequence>
<evidence type="ECO:0000313" key="2">
    <source>
        <dbReference type="EMBL" id="KEZ18569.1"/>
    </source>
</evidence>